<evidence type="ECO:0000256" key="1">
    <source>
        <dbReference type="ARBA" id="ARBA00006479"/>
    </source>
</evidence>
<dbReference type="PANTHER" id="PTHR18964:SF149">
    <property type="entry name" value="BIFUNCTIONAL UDP-N-ACETYLGLUCOSAMINE 2-EPIMERASE_N-ACETYLMANNOSAMINE KINASE"/>
    <property type="match status" value="1"/>
</dbReference>
<keyword evidence="3" id="KW-1185">Reference proteome</keyword>
<dbReference type="InterPro" id="IPR043129">
    <property type="entry name" value="ATPase_NBD"/>
</dbReference>
<proteinExistence type="inferred from homology"/>
<organism evidence="2 3">
    <name type="scientific">Tenggerimyces flavus</name>
    <dbReference type="NCBI Taxonomy" id="1708749"/>
    <lineage>
        <taxon>Bacteria</taxon>
        <taxon>Bacillati</taxon>
        <taxon>Actinomycetota</taxon>
        <taxon>Actinomycetes</taxon>
        <taxon>Propionibacteriales</taxon>
        <taxon>Nocardioidaceae</taxon>
        <taxon>Tenggerimyces</taxon>
    </lineage>
</organism>
<dbReference type="SUPFAM" id="SSF53067">
    <property type="entry name" value="Actin-like ATPase domain"/>
    <property type="match status" value="1"/>
</dbReference>
<dbReference type="PANTHER" id="PTHR18964">
    <property type="entry name" value="ROK (REPRESSOR, ORF, KINASE) FAMILY"/>
    <property type="match status" value="1"/>
</dbReference>
<dbReference type="Pfam" id="PF00480">
    <property type="entry name" value="ROK"/>
    <property type="match status" value="1"/>
</dbReference>
<name>A0ABV7Y8A2_9ACTN</name>
<dbReference type="RefSeq" id="WP_307782338.1">
    <property type="nucleotide sequence ID" value="NZ_JAFBCM010000001.1"/>
</dbReference>
<gene>
    <name evidence="2" type="ORF">ACFOUW_08595</name>
</gene>
<sequence length="311" mass="31483">MADCVVALDVGGTSMKGALVDASRTVRFQRTYPTPVPDGPDAVVRAIGDALEEVSAQATGLGLNTPVAAGLVVPGVVDEVRGVAVNAANIGWHDAPLVQIVSERLGVPVALSHDVRGGGLAESTMGAAAGARNSLFLALGTGIAACCIVDGNTLSAGGYAGEAGHVVVEPGGEQCPCGQRGCLERVASAAAIARRYSQRSGTQVAGAAEVADRVRAGDEIAIQVWDEGVDALVRVLTMCVTMLGPEIVVLGGGLAEAQDLLMDPVRTALDKSLSFQRRPRVVRASLGDQAGCLGAALLAWRTVAVSRSGGA</sequence>
<dbReference type="Proteomes" id="UP001595699">
    <property type="component" value="Unassembled WGS sequence"/>
</dbReference>
<evidence type="ECO:0000313" key="3">
    <source>
        <dbReference type="Proteomes" id="UP001595699"/>
    </source>
</evidence>
<dbReference type="Gene3D" id="3.30.420.40">
    <property type="match status" value="2"/>
</dbReference>
<comment type="caution">
    <text evidence="2">The sequence shown here is derived from an EMBL/GenBank/DDBJ whole genome shotgun (WGS) entry which is preliminary data.</text>
</comment>
<reference evidence="3" key="1">
    <citation type="journal article" date="2019" name="Int. J. Syst. Evol. Microbiol.">
        <title>The Global Catalogue of Microorganisms (GCM) 10K type strain sequencing project: providing services to taxonomists for standard genome sequencing and annotation.</title>
        <authorList>
            <consortium name="The Broad Institute Genomics Platform"/>
            <consortium name="The Broad Institute Genome Sequencing Center for Infectious Disease"/>
            <person name="Wu L."/>
            <person name="Ma J."/>
        </authorList>
    </citation>
    <scope>NUCLEOTIDE SEQUENCE [LARGE SCALE GENOMIC DNA]</scope>
    <source>
        <strain evidence="3">CGMCC 4.7241</strain>
    </source>
</reference>
<dbReference type="InterPro" id="IPR000600">
    <property type="entry name" value="ROK"/>
</dbReference>
<protein>
    <submittedName>
        <fullName evidence="2">ROK family protein</fullName>
    </submittedName>
</protein>
<accession>A0ABV7Y8A2</accession>
<comment type="similarity">
    <text evidence="1">Belongs to the ROK (NagC/XylR) family.</text>
</comment>
<dbReference type="EMBL" id="JBHRZH010000006">
    <property type="protein sequence ID" value="MFC3760896.1"/>
    <property type="molecule type" value="Genomic_DNA"/>
</dbReference>
<evidence type="ECO:0000313" key="2">
    <source>
        <dbReference type="EMBL" id="MFC3760896.1"/>
    </source>
</evidence>